<accession>A0A7X0PDR1</accession>
<protein>
    <submittedName>
        <fullName evidence="1">Uncharacterized protein</fullName>
    </submittedName>
</protein>
<comment type="caution">
    <text evidence="1">The sequence shown here is derived from an EMBL/GenBank/DDBJ whole genome shotgun (WGS) entry which is preliminary data.</text>
</comment>
<dbReference type="RefSeq" id="WP_260420218.1">
    <property type="nucleotide sequence ID" value="NZ_JACHLK010000004.1"/>
</dbReference>
<dbReference type="Proteomes" id="UP000575083">
    <property type="component" value="Unassembled WGS sequence"/>
</dbReference>
<proteinExistence type="predicted"/>
<keyword evidence="2" id="KW-1185">Reference proteome</keyword>
<reference evidence="1 2" key="1">
    <citation type="submission" date="2020-08" db="EMBL/GenBank/DDBJ databases">
        <title>Functional genomics of gut bacteria from endangered species of beetles.</title>
        <authorList>
            <person name="Carlos-Shanley C."/>
        </authorList>
    </citation>
    <scope>NUCLEOTIDE SEQUENCE [LARGE SCALE GENOMIC DNA]</scope>
    <source>
        <strain evidence="1 2">S00198</strain>
    </source>
</reference>
<dbReference type="AlphaFoldDB" id="A0A7X0PDR1"/>
<sequence length="367" mass="36357">MLSIPSLLAPRALPLSRPRSARAVRRIVPLGLVAAAAAALLSGCGGGGGGDTAPPPGATHQTLGLSVTGLAAGQSVVVQNNGADDFAVAANGLVRTAASWPLGSSYAVTVKTQPTGQRCTVARGTGTLAADSPAVLVDCAPLPSDRTTLGGSISGLFNGSTVVLTTGGEDLALTADGGFTFPTPLATGAAYAVTVKSKPVGLGCVVRNGAGTITAAAVNPVAVSCASLGSLASGFWEQDQCLPGAGGTGLKNGWRLSHGRPALLTFDAGSVSYRNAQCTGVGTVAAGPLPGGFTTIMMDQDMDSELSATWVSGELMSPPSKPMVLVRKDNHLCLLDNTATPSAYPNAASTANAVTAAIAAGTCYTPR</sequence>
<name>A0A7X0PDR1_9BURK</name>
<evidence type="ECO:0000313" key="2">
    <source>
        <dbReference type="Proteomes" id="UP000575083"/>
    </source>
</evidence>
<dbReference type="EMBL" id="JACHLK010000004">
    <property type="protein sequence ID" value="MBB6560037.1"/>
    <property type="molecule type" value="Genomic_DNA"/>
</dbReference>
<evidence type="ECO:0000313" key="1">
    <source>
        <dbReference type="EMBL" id="MBB6560037.1"/>
    </source>
</evidence>
<organism evidence="1 2">
    <name type="scientific">Acidovorax soli</name>
    <dbReference type="NCBI Taxonomy" id="592050"/>
    <lineage>
        <taxon>Bacteria</taxon>
        <taxon>Pseudomonadati</taxon>
        <taxon>Pseudomonadota</taxon>
        <taxon>Betaproteobacteria</taxon>
        <taxon>Burkholderiales</taxon>
        <taxon>Comamonadaceae</taxon>
        <taxon>Acidovorax</taxon>
    </lineage>
</organism>
<gene>
    <name evidence="1" type="ORF">HNP48_002709</name>
</gene>